<comment type="similarity">
    <text evidence="3">Belongs to the GFRP family.</text>
</comment>
<dbReference type="PANTHER" id="PTHR16852:SF2">
    <property type="entry name" value="GTP CYCLOHYDROLASE 1 FEEDBACK REGULATORY PROTEIN"/>
    <property type="match status" value="1"/>
</dbReference>
<evidence type="ECO:0000256" key="6">
    <source>
        <dbReference type="ARBA" id="ARBA00023136"/>
    </source>
</evidence>
<evidence type="ECO:0000256" key="2">
    <source>
        <dbReference type="ARBA" id="ARBA00004514"/>
    </source>
</evidence>
<dbReference type="GO" id="GO:0031965">
    <property type="term" value="C:nuclear membrane"/>
    <property type="evidence" value="ECO:0007669"/>
    <property type="project" value="UniProtKB-SubCell"/>
</dbReference>
<dbReference type="EMBL" id="HBUF01344352">
    <property type="protein sequence ID" value="CAG6707644.1"/>
    <property type="molecule type" value="Transcribed_RNA"/>
</dbReference>
<evidence type="ECO:0000256" key="1">
    <source>
        <dbReference type="ARBA" id="ARBA00004126"/>
    </source>
</evidence>
<name>A0A8D8XUG3_9HEMI</name>
<dbReference type="Pfam" id="PF06399">
    <property type="entry name" value="GFRP"/>
    <property type="match status" value="1"/>
</dbReference>
<evidence type="ECO:0000256" key="9">
    <source>
        <dbReference type="SAM" id="MobiDB-lite"/>
    </source>
</evidence>
<accession>A0A8D8XUG3</accession>
<keyword evidence="7" id="KW-0539">Nucleus</keyword>
<organism evidence="10">
    <name type="scientific">Cacopsylla melanoneura</name>
    <dbReference type="NCBI Taxonomy" id="428564"/>
    <lineage>
        <taxon>Eukaryota</taxon>
        <taxon>Metazoa</taxon>
        <taxon>Ecdysozoa</taxon>
        <taxon>Arthropoda</taxon>
        <taxon>Hexapoda</taxon>
        <taxon>Insecta</taxon>
        <taxon>Pterygota</taxon>
        <taxon>Neoptera</taxon>
        <taxon>Paraneoptera</taxon>
        <taxon>Hemiptera</taxon>
        <taxon>Sternorrhyncha</taxon>
        <taxon>Psylloidea</taxon>
        <taxon>Psyllidae</taxon>
        <taxon>Psyllinae</taxon>
        <taxon>Cacopsylla</taxon>
    </lineage>
</organism>
<evidence type="ECO:0000256" key="7">
    <source>
        <dbReference type="ARBA" id="ARBA00023242"/>
    </source>
</evidence>
<dbReference type="GO" id="GO:0044549">
    <property type="term" value="F:GTP cyclohydrolase binding"/>
    <property type="evidence" value="ECO:0007669"/>
    <property type="project" value="TreeGrafter"/>
</dbReference>
<evidence type="ECO:0000256" key="8">
    <source>
        <dbReference type="ARBA" id="ARBA00032599"/>
    </source>
</evidence>
<evidence type="ECO:0000256" key="4">
    <source>
        <dbReference type="ARBA" id="ARBA00020099"/>
    </source>
</evidence>
<feature type="region of interest" description="Disordered" evidence="9">
    <location>
        <begin position="84"/>
        <end position="105"/>
    </location>
</feature>
<comment type="subcellular location">
    <subcellularLocation>
        <location evidence="2">Cytoplasm</location>
        <location evidence="2">Cytosol</location>
    </subcellularLocation>
    <subcellularLocation>
        <location evidence="1">Nucleus membrane</location>
    </subcellularLocation>
</comment>
<dbReference type="PANTHER" id="PTHR16852">
    <property type="entry name" value="GTP CYCLOHYDROLASE 1 FEEDBACK REGULATORY PROTEIN"/>
    <property type="match status" value="1"/>
</dbReference>
<keyword evidence="5" id="KW-0963">Cytoplasm</keyword>
<dbReference type="InterPro" id="IPR009112">
    <property type="entry name" value="GTP_CycHdrlase_I_reg"/>
</dbReference>
<dbReference type="InterPro" id="IPR036717">
    <property type="entry name" value="GFRP_sf"/>
</dbReference>
<reference evidence="10" key="1">
    <citation type="submission" date="2021-05" db="EMBL/GenBank/DDBJ databases">
        <authorList>
            <person name="Alioto T."/>
            <person name="Alioto T."/>
            <person name="Gomez Garrido J."/>
        </authorList>
    </citation>
    <scope>NUCLEOTIDE SEQUENCE</scope>
</reference>
<evidence type="ECO:0000256" key="5">
    <source>
        <dbReference type="ARBA" id="ARBA00022490"/>
    </source>
</evidence>
<dbReference type="GO" id="GO:0005829">
    <property type="term" value="C:cytosol"/>
    <property type="evidence" value="ECO:0007669"/>
    <property type="project" value="UniProtKB-SubCell"/>
</dbReference>
<proteinExistence type="inferred from homology"/>
<dbReference type="AlphaFoldDB" id="A0A8D8XUG3"/>
<evidence type="ECO:0000256" key="3">
    <source>
        <dbReference type="ARBA" id="ARBA00007605"/>
    </source>
</evidence>
<keyword evidence="6" id="KW-0472">Membrane</keyword>
<evidence type="ECO:0000313" key="10">
    <source>
        <dbReference type="EMBL" id="CAG6707644.1"/>
    </source>
</evidence>
<protein>
    <recommendedName>
        <fullName evidence="4">GTP cyclohydrolase 1 feedback regulatory protein</fullName>
    </recommendedName>
    <alternativeName>
        <fullName evidence="8">GTP cyclohydrolase I feedback regulatory protein</fullName>
    </alternativeName>
</protein>
<dbReference type="GO" id="GO:0009890">
    <property type="term" value="P:negative regulation of biosynthetic process"/>
    <property type="evidence" value="ECO:0007669"/>
    <property type="project" value="InterPro"/>
</dbReference>
<dbReference type="Gene3D" id="3.30.1410.10">
    <property type="entry name" value="GTP cyclohydrolase I feedback regulatory protein GFRP"/>
    <property type="match status" value="1"/>
</dbReference>
<sequence length="105" mass="11932">MPYILVKGNLAPNLDNPSWKVSVSGLKSEDITQLERFSCEISNQVTVQYYKHPCVILTALEVLGYQVVASTTAGQNEFLWTMRKEFPEPEPDNDTLEAPKRNNHH</sequence>